<keyword evidence="1" id="KW-1015">Disulfide bond</keyword>
<protein>
    <recommendedName>
        <fullName evidence="4">Peptidase S1 domain-containing protein</fullName>
    </recommendedName>
</protein>
<evidence type="ECO:0000256" key="3">
    <source>
        <dbReference type="SAM" id="SignalP"/>
    </source>
</evidence>
<dbReference type="GeneID" id="110256121"/>
<dbReference type="Bgee" id="ENSSSCG00000039961">
    <property type="expression patterns" value="Expressed in blood and 15 other cell types or tissues"/>
</dbReference>
<evidence type="ECO:0000256" key="2">
    <source>
        <dbReference type="ARBA" id="ARBA00024195"/>
    </source>
</evidence>
<dbReference type="Gene3D" id="2.40.10.10">
    <property type="entry name" value="Trypsin-like serine proteases"/>
    <property type="match status" value="1"/>
</dbReference>
<dbReference type="InterPro" id="IPR043504">
    <property type="entry name" value="Peptidase_S1_PA_chymotrypsin"/>
</dbReference>
<dbReference type="GeneTree" id="ENSGT00940000164686"/>
<dbReference type="PROSITE" id="PS50240">
    <property type="entry name" value="TRYPSIN_DOM"/>
    <property type="match status" value="1"/>
</dbReference>
<reference evidence="6" key="1">
    <citation type="submission" date="2009-11" db="EMBL/GenBank/DDBJ databases">
        <authorList>
            <consortium name="Porcine genome sequencing project"/>
        </authorList>
    </citation>
    <scope>NUCLEOTIDE SEQUENCE [LARGE SCALE GENOMIC DNA]</scope>
    <source>
        <strain evidence="6">Duroc</strain>
    </source>
</reference>
<reference evidence="5" key="2">
    <citation type="journal article" date="2020" name="Gigascience">
        <title>An improved pig reference genome sequence to enable pig genetics and genomics research.</title>
        <authorList>
            <person name="Warr A."/>
            <person name="Affara N."/>
            <person name="Aken B."/>
            <person name="Beiki H."/>
            <person name="Bickhart D.M."/>
            <person name="Billis K."/>
            <person name="Chow W."/>
            <person name="Eory L."/>
            <person name="Finlayson H.A."/>
            <person name="Flicek P."/>
            <person name="Giron C.G."/>
            <person name="Griffin D.K."/>
            <person name="Hall R."/>
            <person name="Hannum G."/>
            <person name="Hourlier T."/>
            <person name="Howe K."/>
            <person name="Hume D.A."/>
            <person name="Izuogu O."/>
            <person name="Kim K."/>
            <person name="Koren S."/>
            <person name="Liu H."/>
            <person name="Manchanda N."/>
            <person name="Martin F.J."/>
            <person name="Nonneman D.J."/>
            <person name="O'Connor R.E."/>
            <person name="Phillippy A.M."/>
            <person name="Rohrer G.A."/>
            <person name="Rosen B.D."/>
            <person name="Rund L.A."/>
            <person name="Sargent C.A."/>
            <person name="Schook L.B."/>
            <person name="Schroeder S.G."/>
            <person name="Schwartz A.S."/>
            <person name="Skinner B.M."/>
            <person name="Talbot R."/>
            <person name="Tseng E."/>
            <person name="Tuggle C.K."/>
            <person name="Watson M."/>
            <person name="Smith T.P.L."/>
            <person name="Archibald A.L."/>
        </authorList>
    </citation>
    <scope>NUCLEOTIDE SEQUENCE [LARGE SCALE GENOMIC DNA]</scope>
    <source>
        <strain evidence="5">Duroc</strain>
    </source>
</reference>
<gene>
    <name evidence="5" type="primary">LOC110256121</name>
</gene>
<dbReference type="AlphaFoldDB" id="A0A287A373"/>
<dbReference type="InParanoid" id="A0A287A373"/>
<proteinExistence type="inferred from homology"/>
<dbReference type="GO" id="GO:0006508">
    <property type="term" value="P:proteolysis"/>
    <property type="evidence" value="ECO:0007669"/>
    <property type="project" value="InterPro"/>
</dbReference>
<dbReference type="Pfam" id="PF00089">
    <property type="entry name" value="Trypsin"/>
    <property type="match status" value="1"/>
</dbReference>
<dbReference type="Proteomes" id="UP000008227">
    <property type="component" value="Chromosome 12"/>
</dbReference>
<sequence length="274" mass="29981">MLPVLLPPLLLLLLRPRLTEAYSRKDPATWPWQASIFLDSRYRCEGALISPEWVLTSASCFGSWPLALFSVTLGPDRLALDTCGSKASVEALLLSPGGPKASGSGALALARLARPPSLSSAIWPIPLATRPQGRVCWAQGFDPDLDPHAPPPRLESTPLRLLHTNTCRDTFRLQPDCPDLQALLPKGSRCAIAPTGPAQLVVSDGSPLVCFQASSWRLEGVMTWGPCSRPGLPEVYTRACPLISWIRETVSNATFDTSAKMHSWDRPRTRQRRQ</sequence>
<dbReference type="InterPro" id="IPR051487">
    <property type="entry name" value="Ser/Thr_Proteases_Immune/Dev"/>
</dbReference>
<dbReference type="InterPro" id="IPR001254">
    <property type="entry name" value="Trypsin_dom"/>
</dbReference>
<dbReference type="GO" id="GO:0004252">
    <property type="term" value="F:serine-type endopeptidase activity"/>
    <property type="evidence" value="ECO:0007669"/>
    <property type="project" value="InterPro"/>
</dbReference>
<dbReference type="SUPFAM" id="SSF50494">
    <property type="entry name" value="Trypsin-like serine proteases"/>
    <property type="match status" value="1"/>
</dbReference>
<keyword evidence="3" id="KW-0732">Signal</keyword>
<dbReference type="PANTHER" id="PTHR24256">
    <property type="entry name" value="TRYPTASE-RELATED"/>
    <property type="match status" value="1"/>
</dbReference>
<feature type="chain" id="PRO_5013375635" description="Peptidase S1 domain-containing protein" evidence="3">
    <location>
        <begin position="22"/>
        <end position="274"/>
    </location>
</feature>
<accession>A0A287A373</accession>
<comment type="similarity">
    <text evidence="2">Belongs to the peptidase S1 family. CLIP subfamily.</text>
</comment>
<dbReference type="GlyGen" id="A0A287A373">
    <property type="glycosylation" value="1 site"/>
</dbReference>
<reference evidence="5" key="3">
    <citation type="submission" date="2025-08" db="UniProtKB">
        <authorList>
            <consortium name="Ensembl"/>
        </authorList>
    </citation>
    <scope>IDENTIFICATION</scope>
</reference>
<reference evidence="5" key="4">
    <citation type="submission" date="2025-09" db="UniProtKB">
        <authorList>
            <consortium name="Ensembl"/>
        </authorList>
    </citation>
    <scope>IDENTIFICATION</scope>
</reference>
<evidence type="ECO:0000313" key="6">
    <source>
        <dbReference type="Proteomes" id="UP000008227"/>
    </source>
</evidence>
<feature type="domain" description="Peptidase S1" evidence="4">
    <location>
        <begin position="18"/>
        <end position="251"/>
    </location>
</feature>
<dbReference type="InterPro" id="IPR009003">
    <property type="entry name" value="Peptidase_S1_PA"/>
</dbReference>
<feature type="signal peptide" evidence="3">
    <location>
        <begin position="1"/>
        <end position="21"/>
    </location>
</feature>
<evidence type="ECO:0000313" key="5">
    <source>
        <dbReference type="Ensembl" id="ENSSSCP00000038176.1"/>
    </source>
</evidence>
<dbReference type="Ensembl" id="ENSSSCT00000053904.3">
    <property type="protein sequence ID" value="ENSSSCP00000038176.1"/>
    <property type="gene ID" value="ENSSSCG00000039961.3"/>
</dbReference>
<evidence type="ECO:0000259" key="4">
    <source>
        <dbReference type="PROSITE" id="PS50240"/>
    </source>
</evidence>
<dbReference type="SMART" id="SM00020">
    <property type="entry name" value="Tryp_SPc"/>
    <property type="match status" value="1"/>
</dbReference>
<dbReference type="OMA" id="RCEGALI"/>
<dbReference type="RefSeq" id="XP_020923628.1">
    <property type="nucleotide sequence ID" value="XM_021067969.1"/>
</dbReference>
<keyword evidence="6" id="KW-1185">Reference proteome</keyword>
<name>A0A287A373_PIG</name>
<evidence type="ECO:0000256" key="1">
    <source>
        <dbReference type="ARBA" id="ARBA00023157"/>
    </source>
</evidence>
<organism evidence="5 6">
    <name type="scientific">Sus scrofa</name>
    <name type="common">Pig</name>
    <dbReference type="NCBI Taxonomy" id="9823"/>
    <lineage>
        <taxon>Eukaryota</taxon>
        <taxon>Metazoa</taxon>
        <taxon>Chordata</taxon>
        <taxon>Craniata</taxon>
        <taxon>Vertebrata</taxon>
        <taxon>Euteleostomi</taxon>
        <taxon>Mammalia</taxon>
        <taxon>Eutheria</taxon>
        <taxon>Laurasiatheria</taxon>
        <taxon>Artiodactyla</taxon>
        <taxon>Suina</taxon>
        <taxon>Suidae</taxon>
        <taxon>Sus</taxon>
    </lineage>
</organism>